<dbReference type="OrthoDB" id="1651911at2759"/>
<dbReference type="InterPro" id="IPR020472">
    <property type="entry name" value="WD40_PAC1"/>
</dbReference>
<dbReference type="InterPro" id="IPR050459">
    <property type="entry name" value="WD_repeat_RBAP46/RBAP48/MSI1"/>
</dbReference>
<keyword evidence="8" id="KW-1185">Reference proteome</keyword>
<dbReference type="InterPro" id="IPR059104">
    <property type="entry name" value="Beta-prop_EIPR1-like"/>
</dbReference>
<comment type="subcellular location">
    <subcellularLocation>
        <location evidence="1">Nucleus</location>
    </subcellularLocation>
</comment>
<accession>A0A9Q0LUG0</accession>
<dbReference type="Pfam" id="PF00400">
    <property type="entry name" value="WD40"/>
    <property type="match status" value="1"/>
</dbReference>
<name>A0A9Q0LUG0_ANAIG</name>
<evidence type="ECO:0000256" key="2">
    <source>
        <dbReference type="ARBA" id="ARBA00022574"/>
    </source>
</evidence>
<evidence type="ECO:0000256" key="5">
    <source>
        <dbReference type="PROSITE-ProRule" id="PRU00221"/>
    </source>
</evidence>
<gene>
    <name evidence="7" type="ORF">M0811_14749</name>
</gene>
<dbReference type="PROSITE" id="PS00678">
    <property type="entry name" value="WD_REPEATS_1"/>
    <property type="match status" value="2"/>
</dbReference>
<dbReference type="InterPro" id="IPR036322">
    <property type="entry name" value="WD40_repeat_dom_sf"/>
</dbReference>
<organism evidence="7 8">
    <name type="scientific">Anaeramoeba ignava</name>
    <name type="common">Anaerobic marine amoeba</name>
    <dbReference type="NCBI Taxonomy" id="1746090"/>
    <lineage>
        <taxon>Eukaryota</taxon>
        <taxon>Metamonada</taxon>
        <taxon>Anaeramoebidae</taxon>
        <taxon>Anaeramoeba</taxon>
    </lineage>
</organism>
<dbReference type="SUPFAM" id="SSF50978">
    <property type="entry name" value="WD40 repeat-like"/>
    <property type="match status" value="1"/>
</dbReference>
<keyword evidence="3" id="KW-0677">Repeat</keyword>
<dbReference type="PROSITE" id="PS50082">
    <property type="entry name" value="WD_REPEATS_2"/>
    <property type="match status" value="2"/>
</dbReference>
<dbReference type="Proteomes" id="UP001149090">
    <property type="component" value="Unassembled WGS sequence"/>
</dbReference>
<feature type="repeat" description="WD" evidence="5">
    <location>
        <begin position="234"/>
        <end position="270"/>
    </location>
</feature>
<reference evidence="7" key="1">
    <citation type="submission" date="2022-10" db="EMBL/GenBank/DDBJ databases">
        <title>Novel sulphate-reducing endosymbionts in the free-living metamonad Anaeramoeba.</title>
        <authorList>
            <person name="Jerlstrom-Hultqvist J."/>
            <person name="Cepicka I."/>
            <person name="Gallot-Lavallee L."/>
            <person name="Salas-Leiva D."/>
            <person name="Curtis B.A."/>
            <person name="Zahonova K."/>
            <person name="Pipaliya S."/>
            <person name="Dacks J."/>
            <person name="Roger A.J."/>
        </authorList>
    </citation>
    <scope>NUCLEOTIDE SEQUENCE</scope>
    <source>
        <strain evidence="7">BMAN</strain>
    </source>
</reference>
<dbReference type="SMART" id="SM00320">
    <property type="entry name" value="WD40"/>
    <property type="match status" value="4"/>
</dbReference>
<dbReference type="Pfam" id="PF23609">
    <property type="entry name" value="Beta-prop_EIPR1"/>
    <property type="match status" value="1"/>
</dbReference>
<dbReference type="InterPro" id="IPR019775">
    <property type="entry name" value="WD40_repeat_CS"/>
</dbReference>
<dbReference type="InterPro" id="IPR001680">
    <property type="entry name" value="WD40_rpt"/>
</dbReference>
<keyword evidence="2 5" id="KW-0853">WD repeat</keyword>
<dbReference type="GO" id="GO:0005634">
    <property type="term" value="C:nucleus"/>
    <property type="evidence" value="ECO:0007669"/>
    <property type="project" value="UniProtKB-SubCell"/>
</dbReference>
<feature type="domain" description="EIPR1-like beta-propeller" evidence="6">
    <location>
        <begin position="195"/>
        <end position="311"/>
    </location>
</feature>
<evidence type="ECO:0000256" key="4">
    <source>
        <dbReference type="ARBA" id="ARBA00023242"/>
    </source>
</evidence>
<evidence type="ECO:0000313" key="7">
    <source>
        <dbReference type="EMBL" id="KAJ5078724.1"/>
    </source>
</evidence>
<dbReference type="PRINTS" id="PR00320">
    <property type="entry name" value="GPROTEINBRPT"/>
</dbReference>
<comment type="caution">
    <text evidence="7">The sequence shown here is derived from an EMBL/GenBank/DDBJ whole genome shotgun (WGS) entry which is preliminary data.</text>
</comment>
<feature type="repeat" description="WD" evidence="5">
    <location>
        <begin position="279"/>
        <end position="321"/>
    </location>
</feature>
<dbReference type="PANTHER" id="PTHR22850">
    <property type="entry name" value="WD40 REPEAT FAMILY"/>
    <property type="match status" value="1"/>
</dbReference>
<dbReference type="Gene3D" id="2.130.10.10">
    <property type="entry name" value="YVTN repeat-like/Quinoprotein amine dehydrogenase"/>
    <property type="match status" value="1"/>
</dbReference>
<sequence>MNEEEERNIDLEYKIWKLYTPLLYEFVIVYSLNSPAYSITNLYQNENSENYLGFLKDSLFLINTSIPKDDDIINIDYQDESEFGGFGISQNTKVETKHLLSVSENANILSLNSNKEGTKVLLSTSQGPYFFNGNFEQPIFSSIEIEHQPIVARHHFSMNEYNDKKFYIWNTMSQIVECIDLNTLKSESKINAKSKIMDFDWNSKNENIFGIVDEDKKIQILDQRTDSNTINSSNIAHDDSINCIKFHPELSNLFATASNDKSIKIWDLRNFQKEPLFKLQSHNGSVRCVKWNPLFGDIIGSCGLDRKIMIWDLANSGKKLKPESQDGPPELLFIHGGHTTTISDFTWNYKNPWVVASTSFDNILEIWEMNHNIYLDFDEFFEK</sequence>
<dbReference type="InterPro" id="IPR015943">
    <property type="entry name" value="WD40/YVTN_repeat-like_dom_sf"/>
</dbReference>
<evidence type="ECO:0000256" key="3">
    <source>
        <dbReference type="ARBA" id="ARBA00022737"/>
    </source>
</evidence>
<evidence type="ECO:0000313" key="8">
    <source>
        <dbReference type="Proteomes" id="UP001149090"/>
    </source>
</evidence>
<evidence type="ECO:0000256" key="1">
    <source>
        <dbReference type="ARBA" id="ARBA00004123"/>
    </source>
</evidence>
<dbReference type="PROSITE" id="PS50294">
    <property type="entry name" value="WD_REPEATS_REGION"/>
    <property type="match status" value="2"/>
</dbReference>
<proteinExistence type="predicted"/>
<protein>
    <submittedName>
        <fullName evidence="7">Wd40 repeat family</fullName>
    </submittedName>
</protein>
<evidence type="ECO:0000259" key="6">
    <source>
        <dbReference type="Pfam" id="PF23609"/>
    </source>
</evidence>
<keyword evidence="4" id="KW-0539">Nucleus</keyword>
<dbReference type="AlphaFoldDB" id="A0A9Q0LUG0"/>
<dbReference type="EMBL" id="JAPDFW010000047">
    <property type="protein sequence ID" value="KAJ5078724.1"/>
    <property type="molecule type" value="Genomic_DNA"/>
</dbReference>